<dbReference type="EC" id="2.3.1.-" evidence="6"/>
<feature type="compositionally biased region" description="Acidic residues" evidence="7">
    <location>
        <begin position="80"/>
        <end position="90"/>
    </location>
</feature>
<evidence type="ECO:0000256" key="5">
    <source>
        <dbReference type="ARBA" id="ARBA00023315"/>
    </source>
</evidence>
<reference evidence="10 11" key="1">
    <citation type="submission" date="2019-07" db="EMBL/GenBank/DDBJ databases">
        <title>Genomic Encyclopedia of Archaeal and Bacterial Type Strains, Phase II (KMG-II): from individual species to whole genera.</title>
        <authorList>
            <person name="Goeker M."/>
        </authorList>
    </citation>
    <scope>NUCLEOTIDE SEQUENCE [LARGE SCALE GENOMIC DNA]</scope>
    <source>
        <strain evidence="10 11">DSM 46842</strain>
    </source>
</reference>
<feature type="domain" description="Lipoyl-binding" evidence="8">
    <location>
        <begin position="2"/>
        <end position="77"/>
    </location>
</feature>
<sequence>MPTSVTMPALGESVTEGTVTRWLKQEGEQVEVDEPLLEVSTDKVDTEIPSPAAGVLTKILVAEDETVDVGAELAVIGGDGDGDGGGDEGGESAPPASAEDADTTPQSPDQQVEDAGPSGDEQPAAEPEPEPEPAQASGGGGGGGGGGEGTPVTMPALGESVTEGTVTRWLKAVGDEVTADEPLLEVSTDKVDTEIPAPVGGTLLEITVNEDETVDVGAQLAVIGTGASGGGSAPAPAPQQEAPKQEAPKQEAPKQEAPKQEAPAEPEPQAAPQAKQADPASTQPGGDYGASGAQPSESPTDAPPPQVAPQAPAASAPAPSGDGGGQYVTPLVRRLAAERGVDLASVSGTGVGGRIRKQDVLAAADKPAAPAASAPAAGGSAPRTPSPAATPDTSLRGRTEKMSRLRTVIAKRMVESLQVSAQLTTVLEADVTRIAQLRQQAKAGFEAREGVKLSFLPFFAKAAVEALKQHPSVNSSIDQAAGTVTYHDAENLGIAVDTERGLLVPVIHDAGDLSIGGIARKIADLAERTRTNKVTPDELGGGTFTLTNTGSRGALFDTPIINQPQVAILGVGSVVKRPVVVQDADLGEVIAVRSMVYLALTYDHRIVDGADAARFLTTVKERLEAGQFHGELGLG</sequence>
<keyword evidence="3 6" id="KW-0808">Transferase</keyword>
<comment type="cofactor">
    <cofactor evidence="1 6">
        <name>(R)-lipoate</name>
        <dbReference type="ChEBI" id="CHEBI:83088"/>
    </cofactor>
</comment>
<dbReference type="PROSITE" id="PS50968">
    <property type="entry name" value="BIOTINYL_LIPOYL"/>
    <property type="match status" value="2"/>
</dbReference>
<dbReference type="InterPro" id="IPR001078">
    <property type="entry name" value="2-oxoacid_DH_actylTfrase"/>
</dbReference>
<feature type="compositionally biased region" description="Basic and acidic residues" evidence="7">
    <location>
        <begin position="243"/>
        <end position="259"/>
    </location>
</feature>
<dbReference type="InterPro" id="IPR000089">
    <property type="entry name" value="Biotin_lipoyl"/>
</dbReference>
<feature type="region of interest" description="Disordered" evidence="7">
    <location>
        <begin position="72"/>
        <end position="163"/>
    </location>
</feature>
<dbReference type="Proteomes" id="UP000322499">
    <property type="component" value="Unassembled WGS sequence"/>
</dbReference>
<dbReference type="CDD" id="cd06849">
    <property type="entry name" value="lipoyl_domain"/>
    <property type="match status" value="2"/>
</dbReference>
<feature type="compositionally biased region" description="Gly residues" evidence="7">
    <location>
        <begin position="137"/>
        <end position="149"/>
    </location>
</feature>
<evidence type="ECO:0000256" key="1">
    <source>
        <dbReference type="ARBA" id="ARBA00001938"/>
    </source>
</evidence>
<feature type="domain" description="Lipoyl-binding" evidence="8">
    <location>
        <begin position="149"/>
        <end position="224"/>
    </location>
</feature>
<feature type="compositionally biased region" description="Low complexity" evidence="7">
    <location>
        <begin position="308"/>
        <end position="320"/>
    </location>
</feature>
<dbReference type="FunFam" id="3.30.559.10:FF:000007">
    <property type="entry name" value="Dihydrolipoamide acetyltransferase component of pyruvate dehydrogenase complex"/>
    <property type="match status" value="1"/>
</dbReference>
<evidence type="ECO:0000313" key="10">
    <source>
        <dbReference type="EMBL" id="TYP88412.1"/>
    </source>
</evidence>
<dbReference type="NCBIfam" id="TIGR02927">
    <property type="entry name" value="SucB_Actino"/>
    <property type="match status" value="1"/>
</dbReference>
<dbReference type="GO" id="GO:0005737">
    <property type="term" value="C:cytoplasm"/>
    <property type="evidence" value="ECO:0007669"/>
    <property type="project" value="TreeGrafter"/>
</dbReference>
<dbReference type="InterPro" id="IPR023213">
    <property type="entry name" value="CAT-like_dom_sf"/>
</dbReference>
<dbReference type="AlphaFoldDB" id="A0A5S5D0V6"/>
<dbReference type="Pfam" id="PF00364">
    <property type="entry name" value="Biotin_lipoyl"/>
    <property type="match status" value="2"/>
</dbReference>
<feature type="domain" description="Peripheral subunit-binding (PSBD)" evidence="9">
    <location>
        <begin position="327"/>
        <end position="364"/>
    </location>
</feature>
<evidence type="ECO:0000256" key="3">
    <source>
        <dbReference type="ARBA" id="ARBA00022679"/>
    </source>
</evidence>
<evidence type="ECO:0000256" key="4">
    <source>
        <dbReference type="ARBA" id="ARBA00022823"/>
    </source>
</evidence>
<evidence type="ECO:0000259" key="8">
    <source>
        <dbReference type="PROSITE" id="PS50968"/>
    </source>
</evidence>
<dbReference type="RefSeq" id="WP_166532548.1">
    <property type="nucleotide sequence ID" value="NZ_VNHW01000004.1"/>
</dbReference>
<dbReference type="Gene3D" id="2.40.50.100">
    <property type="match status" value="2"/>
</dbReference>
<evidence type="ECO:0000259" key="9">
    <source>
        <dbReference type="PROSITE" id="PS51826"/>
    </source>
</evidence>
<proteinExistence type="inferred from homology"/>
<dbReference type="PROSITE" id="PS51826">
    <property type="entry name" value="PSBD"/>
    <property type="match status" value="1"/>
</dbReference>
<dbReference type="Gene3D" id="4.10.320.10">
    <property type="entry name" value="E3-binding domain"/>
    <property type="match status" value="1"/>
</dbReference>
<keyword evidence="4 6" id="KW-0450">Lipoyl</keyword>
<dbReference type="Pfam" id="PF02817">
    <property type="entry name" value="E3_binding"/>
    <property type="match status" value="1"/>
</dbReference>
<feature type="compositionally biased region" description="Low complexity" evidence="7">
    <location>
        <begin position="366"/>
        <end position="394"/>
    </location>
</feature>
<dbReference type="InterPro" id="IPR036625">
    <property type="entry name" value="E3-bd_dom_sf"/>
</dbReference>
<dbReference type="EMBL" id="VNHW01000004">
    <property type="protein sequence ID" value="TYP88412.1"/>
    <property type="molecule type" value="Genomic_DNA"/>
</dbReference>
<dbReference type="InterPro" id="IPR011053">
    <property type="entry name" value="Single_hybrid_motif"/>
</dbReference>
<evidence type="ECO:0000256" key="6">
    <source>
        <dbReference type="RuleBase" id="RU003423"/>
    </source>
</evidence>
<comment type="similarity">
    <text evidence="2 6">Belongs to the 2-oxoacid dehydrogenase family.</text>
</comment>
<dbReference type="InterPro" id="IPR014276">
    <property type="entry name" value="2-oxoglutarate_DH_E2"/>
</dbReference>
<dbReference type="Gene3D" id="3.30.559.10">
    <property type="entry name" value="Chloramphenicol acetyltransferase-like domain"/>
    <property type="match status" value="1"/>
</dbReference>
<feature type="region of interest" description="Disordered" evidence="7">
    <location>
        <begin position="366"/>
        <end position="401"/>
    </location>
</feature>
<dbReference type="SUPFAM" id="SSF51230">
    <property type="entry name" value="Single hybrid motif"/>
    <property type="match status" value="2"/>
</dbReference>
<keyword evidence="11" id="KW-1185">Reference proteome</keyword>
<dbReference type="PANTHER" id="PTHR43178:SF5">
    <property type="entry name" value="LIPOAMIDE ACYLTRANSFERASE COMPONENT OF BRANCHED-CHAIN ALPHA-KETO ACID DEHYDROGENASE COMPLEX, MITOCHONDRIAL"/>
    <property type="match status" value="1"/>
</dbReference>
<organism evidence="10 11">
    <name type="scientific">Blastococcus xanthinilyticus</name>
    <dbReference type="NCBI Taxonomy" id="1564164"/>
    <lineage>
        <taxon>Bacteria</taxon>
        <taxon>Bacillati</taxon>
        <taxon>Actinomycetota</taxon>
        <taxon>Actinomycetes</taxon>
        <taxon>Geodermatophilales</taxon>
        <taxon>Geodermatophilaceae</taxon>
        <taxon>Blastococcus</taxon>
    </lineage>
</organism>
<protein>
    <recommendedName>
        <fullName evidence="6">Dihydrolipoamide acetyltransferase component of pyruvate dehydrogenase complex</fullName>
        <ecNumber evidence="6">2.3.1.-</ecNumber>
    </recommendedName>
</protein>
<dbReference type="Pfam" id="PF00198">
    <property type="entry name" value="2-oxoacid_dh"/>
    <property type="match status" value="1"/>
</dbReference>
<accession>A0A5S5D0V6</accession>
<feature type="region of interest" description="Disordered" evidence="7">
    <location>
        <begin position="224"/>
        <end position="327"/>
    </location>
</feature>
<feature type="compositionally biased region" description="Low complexity" evidence="7">
    <location>
        <begin position="260"/>
        <end position="277"/>
    </location>
</feature>
<dbReference type="PROSITE" id="PS00189">
    <property type="entry name" value="LIPOYL"/>
    <property type="match status" value="2"/>
</dbReference>
<dbReference type="PANTHER" id="PTHR43178">
    <property type="entry name" value="DIHYDROLIPOAMIDE ACETYLTRANSFERASE COMPONENT OF PYRUVATE DEHYDROGENASE COMPLEX"/>
    <property type="match status" value="1"/>
</dbReference>
<evidence type="ECO:0000256" key="7">
    <source>
        <dbReference type="SAM" id="MobiDB-lite"/>
    </source>
</evidence>
<dbReference type="InterPro" id="IPR050743">
    <property type="entry name" value="2-oxoacid_DH_E2_comp"/>
</dbReference>
<keyword evidence="5 6" id="KW-0012">Acyltransferase</keyword>
<comment type="caution">
    <text evidence="10">The sequence shown here is derived from an EMBL/GenBank/DDBJ whole genome shotgun (WGS) entry which is preliminary data.</text>
</comment>
<gene>
    <name evidence="10" type="ORF">BD833_104116</name>
</gene>
<dbReference type="InterPro" id="IPR003016">
    <property type="entry name" value="2-oxoA_DH_lipoyl-BS"/>
</dbReference>
<dbReference type="SUPFAM" id="SSF52777">
    <property type="entry name" value="CoA-dependent acyltransferases"/>
    <property type="match status" value="1"/>
</dbReference>
<evidence type="ECO:0000256" key="2">
    <source>
        <dbReference type="ARBA" id="ARBA00007317"/>
    </source>
</evidence>
<dbReference type="GO" id="GO:0016407">
    <property type="term" value="F:acetyltransferase activity"/>
    <property type="evidence" value="ECO:0007669"/>
    <property type="project" value="TreeGrafter"/>
</dbReference>
<dbReference type="GO" id="GO:0031405">
    <property type="term" value="F:lipoic acid binding"/>
    <property type="evidence" value="ECO:0007669"/>
    <property type="project" value="TreeGrafter"/>
</dbReference>
<evidence type="ECO:0000313" key="11">
    <source>
        <dbReference type="Proteomes" id="UP000322499"/>
    </source>
</evidence>
<dbReference type="SUPFAM" id="SSF47005">
    <property type="entry name" value="Peripheral subunit-binding domain of 2-oxo acid dehydrogenase complex"/>
    <property type="match status" value="1"/>
</dbReference>
<dbReference type="InterPro" id="IPR004167">
    <property type="entry name" value="PSBD"/>
</dbReference>
<name>A0A5S5D0V6_9ACTN</name>